<dbReference type="EMBL" id="JBHUOG010000002">
    <property type="protein sequence ID" value="MFD2797218.1"/>
    <property type="molecule type" value="Genomic_DNA"/>
</dbReference>
<keyword evidence="4" id="KW-1185">Reference proteome</keyword>
<feature type="compositionally biased region" description="Low complexity" evidence="1">
    <location>
        <begin position="46"/>
        <end position="57"/>
    </location>
</feature>
<feature type="signal peptide" evidence="2">
    <location>
        <begin position="1"/>
        <end position="21"/>
    </location>
</feature>
<organism evidence="3 4">
    <name type="scientific">Promicromonospora vindobonensis</name>
    <dbReference type="NCBI Taxonomy" id="195748"/>
    <lineage>
        <taxon>Bacteria</taxon>
        <taxon>Bacillati</taxon>
        <taxon>Actinomycetota</taxon>
        <taxon>Actinomycetes</taxon>
        <taxon>Micrococcales</taxon>
        <taxon>Promicromonosporaceae</taxon>
        <taxon>Promicromonospora</taxon>
    </lineage>
</organism>
<feature type="compositionally biased region" description="Basic and acidic residues" evidence="1">
    <location>
        <begin position="73"/>
        <end position="85"/>
    </location>
</feature>
<dbReference type="Proteomes" id="UP001597479">
    <property type="component" value="Unassembled WGS sequence"/>
</dbReference>
<gene>
    <name evidence="3" type="ORF">ACFS27_26910</name>
</gene>
<comment type="caution">
    <text evidence="3">The sequence shown here is derived from an EMBL/GenBank/DDBJ whole genome shotgun (WGS) entry which is preliminary data.</text>
</comment>
<protein>
    <submittedName>
        <fullName evidence="3">Uncharacterized protein</fullName>
    </submittedName>
</protein>
<name>A0ABW5VZY2_9MICO</name>
<evidence type="ECO:0000313" key="4">
    <source>
        <dbReference type="Proteomes" id="UP001597479"/>
    </source>
</evidence>
<proteinExistence type="predicted"/>
<keyword evidence="2" id="KW-0732">Signal</keyword>
<dbReference type="PROSITE" id="PS51257">
    <property type="entry name" value="PROKAR_LIPOPROTEIN"/>
    <property type="match status" value="1"/>
</dbReference>
<dbReference type="RefSeq" id="WP_377190089.1">
    <property type="nucleotide sequence ID" value="NZ_JBHUOG010000002.1"/>
</dbReference>
<feature type="chain" id="PRO_5047542106" evidence="2">
    <location>
        <begin position="22"/>
        <end position="245"/>
    </location>
</feature>
<evidence type="ECO:0000313" key="3">
    <source>
        <dbReference type="EMBL" id="MFD2797218.1"/>
    </source>
</evidence>
<evidence type="ECO:0000256" key="1">
    <source>
        <dbReference type="SAM" id="MobiDB-lite"/>
    </source>
</evidence>
<accession>A0ABW5VZY2</accession>
<feature type="region of interest" description="Disordered" evidence="1">
    <location>
        <begin position="28"/>
        <end position="135"/>
    </location>
</feature>
<evidence type="ECO:0000256" key="2">
    <source>
        <dbReference type="SAM" id="SignalP"/>
    </source>
</evidence>
<reference evidence="4" key="1">
    <citation type="journal article" date="2019" name="Int. J. Syst. Evol. Microbiol.">
        <title>The Global Catalogue of Microorganisms (GCM) 10K type strain sequencing project: providing services to taxonomists for standard genome sequencing and annotation.</title>
        <authorList>
            <consortium name="The Broad Institute Genomics Platform"/>
            <consortium name="The Broad Institute Genome Sequencing Center for Infectious Disease"/>
            <person name="Wu L."/>
            <person name="Ma J."/>
        </authorList>
    </citation>
    <scope>NUCLEOTIDE SEQUENCE [LARGE SCALE GENOMIC DNA]</scope>
    <source>
        <strain evidence="4">CCM 7044</strain>
    </source>
</reference>
<sequence length="245" mass="24220">MSRRRTSVVPVRGRLAAPLLAAALVLSSCTQGPGPDAGPTSSASGTRTPAPTAEGTPAPTPDDGDGATPGPDGKPKTDGKGKKPETAGSAAPDGRSGGQSGAEGSELAPPTPDRSKGDSLGDSAGPAAGRLTREQRTGTAAELVAGFPDDVVLVPAGTEVASSSVTGVDGRYQVTLDAAVDDACDAVVLAYRAWFTTGGFAETDTTARPGRTTVDLARDDGTVQLGASRTDAGCDVTVFAALSAE</sequence>